<keyword evidence="2" id="KW-1185">Reference proteome</keyword>
<protein>
    <submittedName>
        <fullName evidence="1">Uncharacterized protein</fullName>
    </submittedName>
</protein>
<evidence type="ECO:0000313" key="2">
    <source>
        <dbReference type="Proteomes" id="UP001153269"/>
    </source>
</evidence>
<accession>A0A9N7V9P1</accession>
<organism evidence="1 2">
    <name type="scientific">Pleuronectes platessa</name>
    <name type="common">European plaice</name>
    <dbReference type="NCBI Taxonomy" id="8262"/>
    <lineage>
        <taxon>Eukaryota</taxon>
        <taxon>Metazoa</taxon>
        <taxon>Chordata</taxon>
        <taxon>Craniata</taxon>
        <taxon>Vertebrata</taxon>
        <taxon>Euteleostomi</taxon>
        <taxon>Actinopterygii</taxon>
        <taxon>Neopterygii</taxon>
        <taxon>Teleostei</taxon>
        <taxon>Neoteleostei</taxon>
        <taxon>Acanthomorphata</taxon>
        <taxon>Carangaria</taxon>
        <taxon>Pleuronectiformes</taxon>
        <taxon>Pleuronectoidei</taxon>
        <taxon>Pleuronectidae</taxon>
        <taxon>Pleuronectes</taxon>
    </lineage>
</organism>
<comment type="caution">
    <text evidence="1">The sequence shown here is derived from an EMBL/GenBank/DDBJ whole genome shotgun (WGS) entry which is preliminary data.</text>
</comment>
<dbReference type="EMBL" id="CADEAL010003624">
    <property type="protein sequence ID" value="CAB1445341.1"/>
    <property type="molecule type" value="Genomic_DNA"/>
</dbReference>
<name>A0A9N7V9P1_PLEPL</name>
<proteinExistence type="predicted"/>
<gene>
    <name evidence="1" type="ORF">PLEPLA_LOCUS33072</name>
</gene>
<dbReference type="Proteomes" id="UP001153269">
    <property type="component" value="Unassembled WGS sequence"/>
</dbReference>
<reference evidence="1" key="1">
    <citation type="submission" date="2020-03" db="EMBL/GenBank/DDBJ databases">
        <authorList>
            <person name="Weist P."/>
        </authorList>
    </citation>
    <scope>NUCLEOTIDE SEQUENCE</scope>
</reference>
<evidence type="ECO:0000313" key="1">
    <source>
        <dbReference type="EMBL" id="CAB1445341.1"/>
    </source>
</evidence>
<sequence>MSTVPKTLEKNNSRDLLWFPCVQNQTLECVQWDYDRKVRNFTPYPFRESRYIALDHTPTIISPAPGRDEPAPRLACLRGSSSELMLQASSSELTLQASSLDTVRSGLSEAATFADPSRYVIAPCHRRFPGYTFIS</sequence>
<dbReference type="AlphaFoldDB" id="A0A9N7V9P1"/>